<evidence type="ECO:0000259" key="22">
    <source>
        <dbReference type="Pfam" id="PF13193"/>
    </source>
</evidence>
<feature type="domain" description="AMP-dependent synthetase/ligase" evidence="21">
    <location>
        <begin position="95"/>
        <end position="438"/>
    </location>
</feature>
<evidence type="ECO:0000256" key="2">
    <source>
        <dbReference type="ARBA" id="ARBA00004585"/>
    </source>
</evidence>
<comment type="similarity">
    <text evidence="4">Belongs to the ATP-dependent AMP-binding enzyme family.</text>
</comment>
<evidence type="ECO:0000256" key="8">
    <source>
        <dbReference type="ARBA" id="ARBA00022677"/>
    </source>
</evidence>
<comment type="function">
    <text evidence="17">Acyl-CoA synthetase required for both the import of long chain fatty acids (LCFAs) (C14-C18) and the activation very long chain fatty acids (VLCFAs) (C20-C26) by esterification of the fatty acids into metabolically active CoA-thioesters for subsequent degradation or incorporation into phospholipids. The transport and fatty acyl-CoA synthetase activities are genetically separable and are thus independent activities. Esterifies VLCFAs in the peroxisome matrix. The VLCFAs are actively transported into peroxisomes by a PXA1-PXA2 heterodimeric transporter in the peroxisomal membrane.</text>
</comment>
<evidence type="ECO:0000256" key="19">
    <source>
        <dbReference type="ARBA" id="ARBA00078285"/>
    </source>
</evidence>
<evidence type="ECO:0000256" key="14">
    <source>
        <dbReference type="ARBA" id="ARBA00023136"/>
    </source>
</evidence>
<dbReference type="GO" id="GO:0004467">
    <property type="term" value="F:long-chain fatty acid-CoA ligase activity"/>
    <property type="evidence" value="ECO:0007669"/>
    <property type="project" value="TreeGrafter"/>
</dbReference>
<dbReference type="GO" id="GO:0005778">
    <property type="term" value="C:peroxisomal membrane"/>
    <property type="evidence" value="ECO:0007669"/>
    <property type="project" value="UniProtKB-SubCell"/>
</dbReference>
<evidence type="ECO:0000256" key="4">
    <source>
        <dbReference type="ARBA" id="ARBA00006432"/>
    </source>
</evidence>
<keyword evidence="8" id="KW-0551">Lipid droplet</keyword>
<dbReference type="AlphaFoldDB" id="A0A4U7B6L7"/>
<dbReference type="GO" id="GO:0005811">
    <property type="term" value="C:lipid droplet"/>
    <property type="evidence" value="ECO:0007669"/>
    <property type="project" value="UniProtKB-SubCell"/>
</dbReference>
<dbReference type="FunFam" id="3.40.50.12780:FF:000019">
    <property type="entry name" value="Long-chain fatty acid transporter"/>
    <property type="match status" value="1"/>
</dbReference>
<comment type="caution">
    <text evidence="23">The sequence shown here is derived from an EMBL/GenBank/DDBJ whole genome shotgun (WGS) entry which is preliminary data.</text>
</comment>
<comment type="catalytic activity">
    <reaction evidence="16">
        <text>a very long-chain fatty acid + ATP + CoA = a very long-chain fatty acyl-CoA + AMP + diphosphate</text>
        <dbReference type="Rhea" id="RHEA:54536"/>
        <dbReference type="ChEBI" id="CHEBI:30616"/>
        <dbReference type="ChEBI" id="CHEBI:33019"/>
        <dbReference type="ChEBI" id="CHEBI:57287"/>
        <dbReference type="ChEBI" id="CHEBI:58950"/>
        <dbReference type="ChEBI" id="CHEBI:138261"/>
        <dbReference type="ChEBI" id="CHEBI:456215"/>
    </reaction>
</comment>
<keyword evidence="6" id="KW-1003">Cell membrane</keyword>
<dbReference type="EMBL" id="PTQR01000012">
    <property type="protein sequence ID" value="TKX26629.1"/>
    <property type="molecule type" value="Genomic_DNA"/>
</dbReference>
<keyword evidence="13" id="KW-0445">Lipid transport</keyword>
<feature type="signal peptide" evidence="20">
    <location>
        <begin position="1"/>
        <end position="22"/>
    </location>
</feature>
<evidence type="ECO:0000313" key="24">
    <source>
        <dbReference type="Proteomes" id="UP000308133"/>
    </source>
</evidence>
<evidence type="ECO:0000256" key="20">
    <source>
        <dbReference type="SAM" id="SignalP"/>
    </source>
</evidence>
<evidence type="ECO:0000256" key="3">
    <source>
        <dbReference type="ARBA" id="ARBA00004651"/>
    </source>
</evidence>
<dbReference type="Gene3D" id="3.40.50.12780">
    <property type="entry name" value="N-terminal domain of ligase-like"/>
    <property type="match status" value="1"/>
</dbReference>
<comment type="subcellular location">
    <subcellularLocation>
        <location evidence="3">Cell membrane</location>
        <topology evidence="3">Multi-pass membrane protein</topology>
    </subcellularLocation>
    <subcellularLocation>
        <location evidence="1">Lipid droplet</location>
    </subcellularLocation>
    <subcellularLocation>
        <location evidence="2">Peroxisome membrane</location>
        <topology evidence="2">Multi-pass membrane protein</topology>
    </subcellularLocation>
</comment>
<evidence type="ECO:0000256" key="12">
    <source>
        <dbReference type="ARBA" id="ARBA00022989"/>
    </source>
</evidence>
<organism evidence="23 24">
    <name type="scientific">Elsinoe australis</name>
    <dbReference type="NCBI Taxonomy" id="40998"/>
    <lineage>
        <taxon>Eukaryota</taxon>
        <taxon>Fungi</taxon>
        <taxon>Dikarya</taxon>
        <taxon>Ascomycota</taxon>
        <taxon>Pezizomycotina</taxon>
        <taxon>Dothideomycetes</taxon>
        <taxon>Dothideomycetidae</taxon>
        <taxon>Myriangiales</taxon>
        <taxon>Elsinoaceae</taxon>
        <taxon>Elsinoe</taxon>
    </lineage>
</organism>
<dbReference type="GO" id="GO:0005524">
    <property type="term" value="F:ATP binding"/>
    <property type="evidence" value="ECO:0007669"/>
    <property type="project" value="UniProtKB-KW"/>
</dbReference>
<dbReference type="InterPro" id="IPR000873">
    <property type="entry name" value="AMP-dep_synth/lig_dom"/>
</dbReference>
<evidence type="ECO:0000256" key="9">
    <source>
        <dbReference type="ARBA" id="ARBA00022692"/>
    </source>
</evidence>
<keyword evidence="20" id="KW-0732">Signal</keyword>
<protein>
    <recommendedName>
        <fullName evidence="18">Very long-chain fatty acid transport protein</fullName>
    </recommendedName>
    <alternativeName>
        <fullName evidence="19">Very-long-chain acyl-CoA synthetase</fullName>
    </alternativeName>
</protein>
<evidence type="ECO:0000256" key="6">
    <source>
        <dbReference type="ARBA" id="ARBA00022475"/>
    </source>
</evidence>
<evidence type="ECO:0000256" key="17">
    <source>
        <dbReference type="ARBA" id="ARBA00060276"/>
    </source>
</evidence>
<dbReference type="InterPro" id="IPR025110">
    <property type="entry name" value="AMP-bd_C"/>
</dbReference>
<evidence type="ECO:0000256" key="1">
    <source>
        <dbReference type="ARBA" id="ARBA00004502"/>
    </source>
</evidence>
<dbReference type="Gene3D" id="3.30.300.30">
    <property type="match status" value="1"/>
</dbReference>
<keyword evidence="9" id="KW-0812">Transmembrane</keyword>
<dbReference type="FunFam" id="3.30.300.30:FF:000002">
    <property type="entry name" value="Long-chain fatty acid transport protein 1"/>
    <property type="match status" value="1"/>
</dbReference>
<dbReference type="PROSITE" id="PS00455">
    <property type="entry name" value="AMP_BINDING"/>
    <property type="match status" value="1"/>
</dbReference>
<feature type="domain" description="AMP-binding enzyme C-terminal" evidence="22">
    <location>
        <begin position="521"/>
        <end position="598"/>
    </location>
</feature>
<dbReference type="GO" id="GO:0005324">
    <property type="term" value="F:long-chain fatty acid transmembrane transporter activity"/>
    <property type="evidence" value="ECO:0007669"/>
    <property type="project" value="TreeGrafter"/>
</dbReference>
<evidence type="ECO:0000256" key="15">
    <source>
        <dbReference type="ARBA" id="ARBA00023140"/>
    </source>
</evidence>
<feature type="chain" id="PRO_5020925357" description="Very long-chain fatty acid transport protein" evidence="20">
    <location>
        <begin position="23"/>
        <end position="647"/>
    </location>
</feature>
<evidence type="ECO:0000256" key="11">
    <source>
        <dbReference type="ARBA" id="ARBA00022840"/>
    </source>
</evidence>
<reference evidence="23 24" key="1">
    <citation type="submission" date="2018-02" db="EMBL/GenBank/DDBJ databases">
        <title>Draft genome sequences of Elsinoe sp., causing black scab on jojoba.</title>
        <authorList>
            <person name="Stodart B."/>
            <person name="Jeffress S."/>
            <person name="Ash G."/>
            <person name="Arun Chinnappa K."/>
        </authorList>
    </citation>
    <scope>NUCLEOTIDE SEQUENCE [LARGE SCALE GENOMIC DNA]</scope>
    <source>
        <strain evidence="23 24">Hillstone_2</strain>
    </source>
</reference>
<dbReference type="PANTHER" id="PTHR43107">
    <property type="entry name" value="LONG-CHAIN FATTY ACID TRANSPORT PROTEIN"/>
    <property type="match status" value="1"/>
</dbReference>
<sequence length="647" mass="71403">MAGLPAALTLPLAVSSLAYLNARTNFTQDVEMLKCILVATVKTLRAFKKGRANMFYTLEEHALSPTKGSHPFIALPPTLPKDAISLPIEEVKAMKGREYSYREVYDTVLKYAEWLKTVHGVKKDDIVALDCGNKPIFVFVWFAIWSLGARPAFINTSLRGEGFCHCVKTSTAKVLILDGGLTEVLTEEVSRELASMGPGVSAVVLDEDQEGYVMSLPGHRACDDCRAGIEPTGMSTLIFTSGTTGLPKPAVVTWKRYFGSAFTLADYLEFTASERYYTALPLYHSSASMLGLGVALASGTTLILSPHFSTKSFFPSLLATRATTVQYIGEMCRYLLSVPRSPYDTAHRINRFFGNGIRPDVWRPFKERFAIPQIAEFYGATESPSSTFIKSRNLFGEGAIGRRGTLINALTGSQNCLVKHDVETGEPVRDPATGLCVRADTNEAGELLGWLDPKDVKEKFAGYWGNDKATKGKILRDVLKKGDAYFRTGDLLRTDKEGRTFFVDRIGDTFRWKGENVSTGEVEKVVSKHPAVQEVNVYGVQLPGHDGRAGCAAVVFKGDVGEAELRSLAEYVGRTLPRFAAPLFLRRVHTMDTTGTNKYQKHGLRTQGVEPSKVGEDRLYWLDPKSGVYKEFGDREWQTIVGGQTRL</sequence>
<evidence type="ECO:0000256" key="10">
    <source>
        <dbReference type="ARBA" id="ARBA00022741"/>
    </source>
</evidence>
<evidence type="ECO:0000256" key="18">
    <source>
        <dbReference type="ARBA" id="ARBA00068795"/>
    </source>
</evidence>
<evidence type="ECO:0000256" key="5">
    <source>
        <dbReference type="ARBA" id="ARBA00022448"/>
    </source>
</evidence>
<keyword evidence="5" id="KW-0813">Transport</keyword>
<accession>A0A4U7B6L7</accession>
<keyword evidence="7" id="KW-0436">Ligase</keyword>
<keyword evidence="15" id="KW-0576">Peroxisome</keyword>
<dbReference type="SUPFAM" id="SSF56801">
    <property type="entry name" value="Acetyl-CoA synthetase-like"/>
    <property type="match status" value="1"/>
</dbReference>
<dbReference type="Pfam" id="PF13193">
    <property type="entry name" value="AMP-binding_C"/>
    <property type="match status" value="1"/>
</dbReference>
<evidence type="ECO:0000256" key="16">
    <source>
        <dbReference type="ARBA" id="ARBA00051585"/>
    </source>
</evidence>
<dbReference type="InterPro" id="IPR020845">
    <property type="entry name" value="AMP-binding_CS"/>
</dbReference>
<name>A0A4U7B6L7_9PEZI</name>
<dbReference type="GO" id="GO:0009898">
    <property type="term" value="C:cytoplasmic side of plasma membrane"/>
    <property type="evidence" value="ECO:0007669"/>
    <property type="project" value="TreeGrafter"/>
</dbReference>
<evidence type="ECO:0000256" key="7">
    <source>
        <dbReference type="ARBA" id="ARBA00022598"/>
    </source>
</evidence>
<dbReference type="GO" id="GO:0044539">
    <property type="term" value="P:long-chain fatty acid import into cell"/>
    <property type="evidence" value="ECO:0007669"/>
    <property type="project" value="TreeGrafter"/>
</dbReference>
<keyword evidence="12" id="KW-1133">Transmembrane helix</keyword>
<proteinExistence type="inferred from homology"/>
<evidence type="ECO:0000256" key="13">
    <source>
        <dbReference type="ARBA" id="ARBA00023055"/>
    </source>
</evidence>
<evidence type="ECO:0000313" key="23">
    <source>
        <dbReference type="EMBL" id="TKX26629.1"/>
    </source>
</evidence>
<dbReference type="Pfam" id="PF00501">
    <property type="entry name" value="AMP-binding"/>
    <property type="match status" value="1"/>
</dbReference>
<keyword evidence="10" id="KW-0547">Nucleotide-binding</keyword>
<keyword evidence="14" id="KW-0472">Membrane</keyword>
<gene>
    <name evidence="23" type="ORF">C1H76_1161</name>
</gene>
<dbReference type="PANTHER" id="PTHR43107:SF15">
    <property type="entry name" value="FATTY ACID TRANSPORT PROTEIN 3, ISOFORM A"/>
    <property type="match status" value="1"/>
</dbReference>
<keyword evidence="11" id="KW-0067">ATP-binding</keyword>
<dbReference type="InterPro" id="IPR042099">
    <property type="entry name" value="ANL_N_sf"/>
</dbReference>
<dbReference type="InterPro" id="IPR045851">
    <property type="entry name" value="AMP-bd_C_sf"/>
</dbReference>
<dbReference type="Proteomes" id="UP000308133">
    <property type="component" value="Unassembled WGS sequence"/>
</dbReference>
<evidence type="ECO:0000259" key="21">
    <source>
        <dbReference type="Pfam" id="PF00501"/>
    </source>
</evidence>